<dbReference type="KEGG" id="vg:6417293"/>
<evidence type="ECO:0008006" key="3">
    <source>
        <dbReference type="Google" id="ProtNLM"/>
    </source>
</evidence>
<dbReference type="Proteomes" id="UP000001209">
    <property type="component" value="Segment"/>
</dbReference>
<name>B3VH23_9CAUD</name>
<dbReference type="GeneID" id="6417293"/>
<sequence length="48" mass="5743">MGAAHLPACSYQLQDRGMKRVRELVLIRMLDHEVRLEHLIQIVRGWFR</sequence>
<gene>
    <name evidence="1" type="primary">41</name>
    <name evidence="1" type="ORF">DD5_41</name>
</gene>
<proteinExistence type="predicted"/>
<organism evidence="1 2">
    <name type="scientific">Mycobacterium phage DD5</name>
    <dbReference type="NCBI Taxonomy" id="540064"/>
    <lineage>
        <taxon>Viruses</taxon>
        <taxon>Duplodnaviria</taxon>
        <taxon>Heunggongvirae</taxon>
        <taxon>Uroviricota</taxon>
        <taxon>Caudoviricetes</taxon>
        <taxon>Fromanvirus</taxon>
        <taxon>Fromanvirus lockley</taxon>
    </lineage>
</organism>
<evidence type="ECO:0000313" key="1">
    <source>
        <dbReference type="EMBL" id="ACE80150.1"/>
    </source>
</evidence>
<evidence type="ECO:0000313" key="2">
    <source>
        <dbReference type="Proteomes" id="UP000001209"/>
    </source>
</evidence>
<dbReference type="RefSeq" id="YP_001994772.1">
    <property type="nucleotide sequence ID" value="NC_011022.1"/>
</dbReference>
<dbReference type="EMBL" id="EU744252">
    <property type="protein sequence ID" value="ACE80150.1"/>
    <property type="molecule type" value="Genomic_DNA"/>
</dbReference>
<protein>
    <recommendedName>
        <fullName evidence="3">RDF protein</fullName>
    </recommendedName>
</protein>
<accession>B3VH23</accession>
<reference evidence="1 2" key="1">
    <citation type="submission" date="2011-11" db="EMBL/GenBank/DDBJ databases">
        <authorList>
            <person name="Houtz J.M."/>
            <person name="Chambers R.A."/>
            <person name="Vogelsberger A.M."/>
            <person name="Jacobs-Sera D."/>
            <person name="Hendrix R.W."/>
            <person name="Hatfull G.F."/>
        </authorList>
    </citation>
    <scope>NUCLEOTIDE SEQUENCE [LARGE SCALE GENOMIC DNA]</scope>
</reference>